<reference evidence="2" key="1">
    <citation type="journal article" date="2016" name="Genome Announc.">
        <title>Complete Genome Sequence of Geobacillus thermoglucosidasius NCIMB 11955, the Progenitor of a Bioethanol Production Strain.</title>
        <authorList>
            <person name="Sheng L."/>
            <person name="Zhang Y."/>
            <person name="Minton N.P."/>
        </authorList>
    </citation>
    <scope>NUCLEOTIDE SEQUENCE [LARGE SCALE GENOMIC DNA]</scope>
    <source>
        <strain evidence="2">NCIMB 11955</strain>
    </source>
</reference>
<gene>
    <name evidence="1" type="ORF">BCV53_19310</name>
</gene>
<dbReference type="AlphaFoldDB" id="A0AAN1D8I9"/>
<dbReference type="EMBL" id="CP016623">
    <property type="protein sequence ID" value="ANZ32248.1"/>
    <property type="molecule type" value="Genomic_DNA"/>
</dbReference>
<organism evidence="1 2">
    <name type="scientific">Parageobacillus thermoglucosidasius</name>
    <name type="common">Geobacillus thermoglucosidasius</name>
    <dbReference type="NCBI Taxonomy" id="1426"/>
    <lineage>
        <taxon>Bacteria</taxon>
        <taxon>Bacillati</taxon>
        <taxon>Bacillota</taxon>
        <taxon>Bacilli</taxon>
        <taxon>Bacillales</taxon>
        <taxon>Anoxybacillaceae</taxon>
        <taxon>Parageobacillus</taxon>
    </lineage>
</organism>
<keyword evidence="1" id="KW-0614">Plasmid</keyword>
<keyword evidence="2" id="KW-1185">Reference proteome</keyword>
<geneLocation type="plasmid" evidence="1 2">
    <name>pNCI001</name>
</geneLocation>
<evidence type="ECO:0000313" key="2">
    <source>
        <dbReference type="Proteomes" id="UP000093052"/>
    </source>
</evidence>
<accession>A0AAN1D8I9</accession>
<dbReference type="Proteomes" id="UP000093052">
    <property type="component" value="Plasmid pNCI001"/>
</dbReference>
<name>A0AAN1D8I9_PARTM</name>
<evidence type="ECO:0000313" key="1">
    <source>
        <dbReference type="EMBL" id="ANZ32248.1"/>
    </source>
</evidence>
<proteinExistence type="predicted"/>
<protein>
    <submittedName>
        <fullName evidence="1">Uncharacterized protein</fullName>
    </submittedName>
</protein>
<sequence>MCCGPNQRIPYLFSFVLAKCFTQNFIHHHGVPFEIKNTKIQREIMKKVKKVDALLKRGIIFLLPFINENQSLSFGANPLIQLFVIRHLLYPADFFLSCFRLFPVQRVILDQRDHLFFLTVRVVLLTPIGGQLLQMRNETSGLPRPLMHAKSSDELVLCPYLHIVPWFELAVFARVTRGFFLT</sequence>